<dbReference type="Gene3D" id="1.20.120.140">
    <property type="entry name" value="Signal recognition particle SRP54, nucleotide-binding domain"/>
    <property type="match status" value="1"/>
</dbReference>
<dbReference type="PANTHER" id="PTHR11564:SF5">
    <property type="entry name" value="SIGNAL RECOGNITION PARTICLE SUBUNIT SRP54"/>
    <property type="match status" value="1"/>
</dbReference>
<reference evidence="15" key="1">
    <citation type="journal article" date="2014" name="Int. J. Syst. Evol. Microbiol.">
        <title>Complete genome sequence of Corynebacterium casei LMG S-19264T (=DSM 44701T), isolated from a smear-ripened cheese.</title>
        <authorList>
            <consortium name="US DOE Joint Genome Institute (JGI-PGF)"/>
            <person name="Walter F."/>
            <person name="Albersmeier A."/>
            <person name="Kalinowski J."/>
            <person name="Ruckert C."/>
        </authorList>
    </citation>
    <scope>NUCLEOTIDE SEQUENCE</scope>
    <source>
        <strain evidence="15">KCTC 42651</strain>
    </source>
</reference>
<organism evidence="15 16">
    <name type="scientific">Thalassobaculum fulvum</name>
    <dbReference type="NCBI Taxonomy" id="1633335"/>
    <lineage>
        <taxon>Bacteria</taxon>
        <taxon>Pseudomonadati</taxon>
        <taxon>Pseudomonadota</taxon>
        <taxon>Alphaproteobacteria</taxon>
        <taxon>Rhodospirillales</taxon>
        <taxon>Thalassobaculaceae</taxon>
        <taxon>Thalassobaculum</taxon>
    </lineage>
</organism>
<feature type="domain" description="SRP54-type proteins GTP-binding" evidence="13">
    <location>
        <begin position="100"/>
        <end position="296"/>
    </location>
</feature>
<evidence type="ECO:0000313" key="16">
    <source>
        <dbReference type="Proteomes" id="UP000630353"/>
    </source>
</evidence>
<dbReference type="CDD" id="cd18539">
    <property type="entry name" value="SRP_G"/>
    <property type="match status" value="1"/>
</dbReference>
<comment type="caution">
    <text evidence="15">The sequence shown here is derived from an EMBL/GenBank/DDBJ whole genome shotgun (WGS) entry which is preliminary data.</text>
</comment>
<dbReference type="Pfam" id="PF02978">
    <property type="entry name" value="SRP_SPB"/>
    <property type="match status" value="1"/>
</dbReference>
<evidence type="ECO:0000256" key="6">
    <source>
        <dbReference type="ARBA" id="ARBA00023134"/>
    </source>
</evidence>
<evidence type="ECO:0000313" key="15">
    <source>
        <dbReference type="EMBL" id="GHD40138.1"/>
    </source>
</evidence>
<dbReference type="HAMAP" id="MF_00306">
    <property type="entry name" value="SRP54"/>
    <property type="match status" value="1"/>
</dbReference>
<keyword evidence="7 10" id="KW-0733">Signal recognition particle</keyword>
<dbReference type="Pfam" id="PF02881">
    <property type="entry name" value="SRP54_N"/>
    <property type="match status" value="1"/>
</dbReference>
<feature type="compositionally biased region" description="Gly residues" evidence="11">
    <location>
        <begin position="472"/>
        <end position="491"/>
    </location>
</feature>
<dbReference type="InterPro" id="IPR003593">
    <property type="entry name" value="AAA+_ATPase"/>
</dbReference>
<dbReference type="RefSeq" id="WP_189987150.1">
    <property type="nucleotide sequence ID" value="NZ_BMZS01000001.1"/>
</dbReference>
<evidence type="ECO:0000256" key="9">
    <source>
        <dbReference type="ARBA" id="ARBA00048027"/>
    </source>
</evidence>
<dbReference type="Proteomes" id="UP000630353">
    <property type="component" value="Unassembled WGS sequence"/>
</dbReference>
<comment type="similarity">
    <text evidence="2 10">Belongs to the GTP-binding SRP family. SRP54 subfamily.</text>
</comment>
<accession>A0A918XMU6</accession>
<feature type="binding site" evidence="10">
    <location>
        <begin position="107"/>
        <end position="114"/>
    </location>
    <ligand>
        <name>GTP</name>
        <dbReference type="ChEBI" id="CHEBI:37565"/>
    </ligand>
</feature>
<dbReference type="InterPro" id="IPR013822">
    <property type="entry name" value="Signal_recog_particl_SRP54_hlx"/>
</dbReference>
<dbReference type="GO" id="GO:0005886">
    <property type="term" value="C:plasma membrane"/>
    <property type="evidence" value="ECO:0007669"/>
    <property type="project" value="UniProtKB-SubCell"/>
</dbReference>
<dbReference type="GO" id="GO:0008312">
    <property type="term" value="F:7S RNA binding"/>
    <property type="evidence" value="ECO:0007669"/>
    <property type="project" value="InterPro"/>
</dbReference>
<feature type="binding site" evidence="10">
    <location>
        <begin position="190"/>
        <end position="194"/>
    </location>
    <ligand>
        <name>GTP</name>
        <dbReference type="ChEBI" id="CHEBI:37565"/>
    </ligand>
</feature>
<evidence type="ECO:0000259" key="13">
    <source>
        <dbReference type="SMART" id="SM00962"/>
    </source>
</evidence>
<feature type="domain" description="Signal recognition particle SRP54 helical bundle" evidence="14">
    <location>
        <begin position="1"/>
        <end position="86"/>
    </location>
</feature>
<comment type="function">
    <text evidence="10">Involved in targeting and insertion of nascent membrane proteins into the cytoplasmic membrane. Binds to the hydrophobic signal sequence of the ribosome-nascent chain (RNC) as it emerges from the ribosomes. The SRP-RNC complex is then targeted to the cytoplasmic membrane where it interacts with the SRP receptor FtsY. Interaction with FtsY leads to the transfer of the RNC complex to the Sec translocase for insertion into the membrane, the hydrolysis of GTP by both Ffh and FtsY, and the dissociation of the SRP-FtsY complex into the individual components.</text>
</comment>
<dbReference type="SUPFAM" id="SSF52540">
    <property type="entry name" value="P-loop containing nucleoside triphosphate hydrolases"/>
    <property type="match status" value="1"/>
</dbReference>
<comment type="subunit">
    <text evidence="10">Part of the signal recognition particle protein translocation system, which is composed of SRP and FtsY. SRP is a ribonucleoprotein composed of Ffh and a 4.5S RNA molecule.</text>
</comment>
<protein>
    <recommendedName>
        <fullName evidence="10">Signal recognition particle protein</fullName>
        <ecNumber evidence="10">3.6.5.4</ecNumber>
    </recommendedName>
    <alternativeName>
        <fullName evidence="10">Fifty-four homolog</fullName>
    </alternativeName>
</protein>
<dbReference type="InterPro" id="IPR042101">
    <property type="entry name" value="SRP54_N_sf"/>
</dbReference>
<evidence type="ECO:0000256" key="3">
    <source>
        <dbReference type="ARBA" id="ARBA00022741"/>
    </source>
</evidence>
<dbReference type="InterPro" id="IPR022941">
    <property type="entry name" value="SRP54"/>
</dbReference>
<keyword evidence="16" id="KW-1185">Reference proteome</keyword>
<evidence type="ECO:0000256" key="7">
    <source>
        <dbReference type="ARBA" id="ARBA00023135"/>
    </source>
</evidence>
<keyword evidence="10" id="KW-0963">Cytoplasm</keyword>
<keyword evidence="3 10" id="KW-0547">Nucleotide-binding</keyword>
<sequence length="499" mass="52345">MFEGLSERLGSVFDRLRKRGALSEADVATAMREVRVALLEADVALPVVKQFVDKVRERAVGREVLRSVTPGQMVVKIVHDELVDMLGSDSQSISLNAPAPVPILMVGLQGGGKTTTTAKIARRLKDRERKKVLMASLDVTRPAAREQLRILGEQVGVATLPIVQGETPVAIAKRAMTAGKLQGFDVVMLDTAGRTSIDEGLMAEARAVRDAVNPHEVLLVADALTGQDAVTTATNFHERVGITGIVLTRVDGDSRGGAALSMRGVTGMPIKMLGVGEKVDDLEDFHPERLAGRILGMGDVVSLVEKAAETIDAEEAQKTAERMMRGTFTLDDMAAQLKQVRQLGGLGGIMGMLPGIGKLKKQMAGANIDEGMLKRQEAIISSMTRAERRNPKILNASRRKRIAAGSGTQVQDVNKVLKQHQDMARMMKQVGKMGGKGALAGLFGGGGAMPAPPAGGDAGAAGGGAVPRLPGGFPGLGGGGGPRLPGLGGLPPGFPGKRK</sequence>
<dbReference type="SMART" id="SM00963">
    <property type="entry name" value="SRP54_N"/>
    <property type="match status" value="1"/>
</dbReference>
<keyword evidence="5 10" id="KW-0694">RNA-binding</keyword>
<evidence type="ECO:0000259" key="14">
    <source>
        <dbReference type="SMART" id="SM00963"/>
    </source>
</evidence>
<feature type="region of interest" description="Disordered" evidence="11">
    <location>
        <begin position="471"/>
        <end position="499"/>
    </location>
</feature>
<dbReference type="EMBL" id="BMZS01000001">
    <property type="protein sequence ID" value="GHD40138.1"/>
    <property type="molecule type" value="Genomic_DNA"/>
</dbReference>
<name>A0A918XMU6_9PROT</name>
<dbReference type="EC" id="3.6.5.4" evidence="10"/>
<dbReference type="GO" id="GO:0005525">
    <property type="term" value="F:GTP binding"/>
    <property type="evidence" value="ECO:0007669"/>
    <property type="project" value="UniProtKB-UniRule"/>
</dbReference>
<evidence type="ECO:0000256" key="11">
    <source>
        <dbReference type="SAM" id="MobiDB-lite"/>
    </source>
</evidence>
<dbReference type="SMART" id="SM00382">
    <property type="entry name" value="AAA"/>
    <property type="match status" value="1"/>
</dbReference>
<keyword evidence="6 10" id="KW-0342">GTP-binding</keyword>
<comment type="domain">
    <text evidence="10">Composed of three domains: the N-terminal N domain, which is responsible for interactions with the ribosome, the central G domain, which binds GTP, and the C-terminal M domain, which binds the RNA and the signal sequence of the RNC.</text>
</comment>
<evidence type="ECO:0000256" key="8">
    <source>
        <dbReference type="ARBA" id="ARBA00023274"/>
    </source>
</evidence>
<dbReference type="GO" id="GO:0048500">
    <property type="term" value="C:signal recognition particle"/>
    <property type="evidence" value="ECO:0007669"/>
    <property type="project" value="UniProtKB-UniRule"/>
</dbReference>
<dbReference type="GO" id="GO:0006614">
    <property type="term" value="P:SRP-dependent cotranslational protein targeting to membrane"/>
    <property type="evidence" value="ECO:0007669"/>
    <property type="project" value="InterPro"/>
</dbReference>
<evidence type="ECO:0000256" key="2">
    <source>
        <dbReference type="ARBA" id="ARBA00005450"/>
    </source>
</evidence>
<keyword evidence="8 10" id="KW-0687">Ribonucleoprotein</keyword>
<feature type="domain" description="AAA+ ATPase" evidence="12">
    <location>
        <begin position="99"/>
        <end position="246"/>
    </location>
</feature>
<dbReference type="InterPro" id="IPR004125">
    <property type="entry name" value="Signal_recog_particle_SRP54_M"/>
</dbReference>
<dbReference type="Gene3D" id="3.40.50.300">
    <property type="entry name" value="P-loop containing nucleotide triphosphate hydrolases"/>
    <property type="match status" value="1"/>
</dbReference>
<dbReference type="InterPro" id="IPR036891">
    <property type="entry name" value="Signal_recog_part_SRP54_M_sf"/>
</dbReference>
<dbReference type="InterPro" id="IPR004780">
    <property type="entry name" value="SRP"/>
</dbReference>
<dbReference type="AlphaFoldDB" id="A0A918XMU6"/>
<evidence type="ECO:0000256" key="10">
    <source>
        <dbReference type="HAMAP-Rule" id="MF_00306"/>
    </source>
</evidence>
<evidence type="ECO:0000256" key="1">
    <source>
        <dbReference type="ARBA" id="ARBA00004515"/>
    </source>
</evidence>
<dbReference type="Pfam" id="PF00448">
    <property type="entry name" value="SRP54"/>
    <property type="match status" value="1"/>
</dbReference>
<comment type="catalytic activity">
    <reaction evidence="9 10">
        <text>GTP + H2O = GDP + phosphate + H(+)</text>
        <dbReference type="Rhea" id="RHEA:19669"/>
        <dbReference type="ChEBI" id="CHEBI:15377"/>
        <dbReference type="ChEBI" id="CHEBI:15378"/>
        <dbReference type="ChEBI" id="CHEBI:37565"/>
        <dbReference type="ChEBI" id="CHEBI:43474"/>
        <dbReference type="ChEBI" id="CHEBI:58189"/>
        <dbReference type="EC" id="3.6.5.4"/>
    </reaction>
</comment>
<reference evidence="15" key="2">
    <citation type="submission" date="2020-09" db="EMBL/GenBank/DDBJ databases">
        <authorList>
            <person name="Sun Q."/>
            <person name="Kim S."/>
        </authorList>
    </citation>
    <scope>NUCLEOTIDE SEQUENCE</scope>
    <source>
        <strain evidence="15">KCTC 42651</strain>
    </source>
</reference>
<dbReference type="Gene3D" id="1.10.260.30">
    <property type="entry name" value="Signal recognition particle, SRP54 subunit, M-domain"/>
    <property type="match status" value="1"/>
</dbReference>
<dbReference type="PANTHER" id="PTHR11564">
    <property type="entry name" value="SIGNAL RECOGNITION PARTICLE 54K PROTEIN SRP54"/>
    <property type="match status" value="1"/>
</dbReference>
<dbReference type="InterPro" id="IPR000897">
    <property type="entry name" value="SRP54_GTPase_dom"/>
</dbReference>
<dbReference type="InterPro" id="IPR027417">
    <property type="entry name" value="P-loop_NTPase"/>
</dbReference>
<evidence type="ECO:0000259" key="12">
    <source>
        <dbReference type="SMART" id="SM00382"/>
    </source>
</evidence>
<proteinExistence type="inferred from homology"/>
<dbReference type="GO" id="GO:0003924">
    <property type="term" value="F:GTPase activity"/>
    <property type="evidence" value="ECO:0007669"/>
    <property type="project" value="UniProtKB-UniRule"/>
</dbReference>
<dbReference type="NCBIfam" id="TIGR00959">
    <property type="entry name" value="ffh"/>
    <property type="match status" value="1"/>
</dbReference>
<keyword evidence="4 10" id="KW-0378">Hydrolase</keyword>
<evidence type="ECO:0000256" key="4">
    <source>
        <dbReference type="ARBA" id="ARBA00022801"/>
    </source>
</evidence>
<dbReference type="SMART" id="SM00962">
    <property type="entry name" value="SRP54"/>
    <property type="match status" value="1"/>
</dbReference>
<dbReference type="SUPFAM" id="SSF47446">
    <property type="entry name" value="Signal peptide-binding domain"/>
    <property type="match status" value="1"/>
</dbReference>
<evidence type="ECO:0000256" key="5">
    <source>
        <dbReference type="ARBA" id="ARBA00022884"/>
    </source>
</evidence>
<feature type="binding site" evidence="10">
    <location>
        <begin position="248"/>
        <end position="251"/>
    </location>
    <ligand>
        <name>GTP</name>
        <dbReference type="ChEBI" id="CHEBI:37565"/>
    </ligand>
</feature>
<gene>
    <name evidence="10" type="primary">ffh</name>
    <name evidence="15" type="ORF">GCM10017083_03120</name>
</gene>
<comment type="subcellular location">
    <subcellularLocation>
        <location evidence="1">Cell inner membrane</location>
        <topology evidence="1">Peripheral membrane protein</topology>
        <orientation evidence="1">Cytoplasmic side</orientation>
    </subcellularLocation>
    <subcellularLocation>
        <location evidence="10">Cytoplasm</location>
    </subcellularLocation>
    <text evidence="10">The SRP-RNC complex is targeted to the cytoplasmic membrane.</text>
</comment>